<dbReference type="Proteomes" id="UP001182556">
    <property type="component" value="Unassembled WGS sequence"/>
</dbReference>
<dbReference type="InterPro" id="IPR006109">
    <property type="entry name" value="G3P_DH_NAD-dep_C"/>
</dbReference>
<evidence type="ECO:0000256" key="9">
    <source>
        <dbReference type="RuleBase" id="RU361243"/>
    </source>
</evidence>
<comment type="catalytic activity">
    <reaction evidence="4 9">
        <text>sn-glycerol 3-phosphate + NAD(+) = dihydroxyacetone phosphate + NADH + H(+)</text>
        <dbReference type="Rhea" id="RHEA:11092"/>
        <dbReference type="ChEBI" id="CHEBI:15378"/>
        <dbReference type="ChEBI" id="CHEBI:57540"/>
        <dbReference type="ChEBI" id="CHEBI:57597"/>
        <dbReference type="ChEBI" id="CHEBI:57642"/>
        <dbReference type="ChEBI" id="CHEBI:57945"/>
        <dbReference type="EC" id="1.1.1.8"/>
    </reaction>
</comment>
<dbReference type="GO" id="GO:0042803">
    <property type="term" value="F:protein homodimerization activity"/>
    <property type="evidence" value="ECO:0007669"/>
    <property type="project" value="InterPro"/>
</dbReference>
<comment type="similarity">
    <text evidence="1 8">Belongs to the NAD-dependent glycerol-3-phosphate dehydrogenase family.</text>
</comment>
<feature type="domain" description="Glycerol-3-phosphate dehydrogenase NAD-dependent C-terminal" evidence="11">
    <location>
        <begin position="194"/>
        <end position="340"/>
    </location>
</feature>
<dbReference type="EMBL" id="JAODAN010000005">
    <property type="protein sequence ID" value="KAK1924424.1"/>
    <property type="molecule type" value="Genomic_DNA"/>
</dbReference>
<dbReference type="AlphaFoldDB" id="A0AAD9CYN7"/>
<dbReference type="FunFam" id="3.40.50.720:FF:000365">
    <property type="entry name" value="Glycerol-3-phosphate dehydrogenase [NAD(+)]"/>
    <property type="match status" value="1"/>
</dbReference>
<dbReference type="PROSITE" id="PS00957">
    <property type="entry name" value="NAD_G3PDH"/>
    <property type="match status" value="1"/>
</dbReference>
<gene>
    <name evidence="12" type="ORF">DB88DRAFT_438450</name>
</gene>
<dbReference type="GO" id="GO:0005975">
    <property type="term" value="P:carbohydrate metabolic process"/>
    <property type="evidence" value="ECO:0007669"/>
    <property type="project" value="InterPro"/>
</dbReference>
<dbReference type="Pfam" id="PF07479">
    <property type="entry name" value="NAD_Gly3P_dh_C"/>
    <property type="match status" value="1"/>
</dbReference>
<dbReference type="SUPFAM" id="SSF48179">
    <property type="entry name" value="6-phosphogluconate dehydrogenase C-terminal domain-like"/>
    <property type="match status" value="1"/>
</dbReference>
<evidence type="ECO:0000256" key="8">
    <source>
        <dbReference type="RuleBase" id="RU000437"/>
    </source>
</evidence>
<dbReference type="Gene3D" id="3.40.50.720">
    <property type="entry name" value="NAD(P)-binding Rossmann-like Domain"/>
    <property type="match status" value="1"/>
</dbReference>
<dbReference type="GO" id="GO:0051287">
    <property type="term" value="F:NAD binding"/>
    <property type="evidence" value="ECO:0007669"/>
    <property type="project" value="UniProtKB-UniRule"/>
</dbReference>
<dbReference type="InterPro" id="IPR013328">
    <property type="entry name" value="6PGD_dom2"/>
</dbReference>
<comment type="caution">
    <text evidence="12">The sequence shown here is derived from an EMBL/GenBank/DDBJ whole genome shotgun (WGS) entry which is preliminary data.</text>
</comment>
<dbReference type="PRINTS" id="PR00077">
    <property type="entry name" value="GPDHDRGNASE"/>
</dbReference>
<dbReference type="PIRSF" id="PIRSF000114">
    <property type="entry name" value="Glycerol-3-P_dh"/>
    <property type="match status" value="1"/>
</dbReference>
<dbReference type="InterPro" id="IPR011128">
    <property type="entry name" value="G3P_DH_NAD-dep_N"/>
</dbReference>
<dbReference type="SUPFAM" id="SSF51735">
    <property type="entry name" value="NAD(P)-binding Rossmann-fold domains"/>
    <property type="match status" value="1"/>
</dbReference>
<dbReference type="GO" id="GO:0141152">
    <property type="term" value="F:glycerol-3-phosphate dehydrogenase (NAD+) activity"/>
    <property type="evidence" value="ECO:0007669"/>
    <property type="project" value="UniProtKB-UniRule"/>
</dbReference>
<dbReference type="InterPro" id="IPR036291">
    <property type="entry name" value="NAD(P)-bd_dom_sf"/>
</dbReference>
<feature type="binding site" evidence="7">
    <location>
        <position position="154"/>
    </location>
    <ligand>
        <name>NAD(+)</name>
        <dbReference type="ChEBI" id="CHEBI:57540"/>
    </ligand>
</feature>
<dbReference type="GO" id="GO:0005634">
    <property type="term" value="C:nucleus"/>
    <property type="evidence" value="ECO:0007669"/>
    <property type="project" value="TreeGrafter"/>
</dbReference>
<evidence type="ECO:0000256" key="4">
    <source>
        <dbReference type="ARBA" id="ARBA00048683"/>
    </source>
</evidence>
<organism evidence="12 13">
    <name type="scientific">Papiliotrema laurentii</name>
    <name type="common">Cryptococcus laurentii</name>
    <dbReference type="NCBI Taxonomy" id="5418"/>
    <lineage>
        <taxon>Eukaryota</taxon>
        <taxon>Fungi</taxon>
        <taxon>Dikarya</taxon>
        <taxon>Basidiomycota</taxon>
        <taxon>Agaricomycotina</taxon>
        <taxon>Tremellomycetes</taxon>
        <taxon>Tremellales</taxon>
        <taxon>Rhynchogastremaceae</taxon>
        <taxon>Papiliotrema</taxon>
    </lineage>
</organism>
<dbReference type="GO" id="GO:0005829">
    <property type="term" value="C:cytosol"/>
    <property type="evidence" value="ECO:0007669"/>
    <property type="project" value="TreeGrafter"/>
</dbReference>
<feature type="binding site" evidence="7">
    <location>
        <position position="299"/>
    </location>
    <ligand>
        <name>NAD(+)</name>
        <dbReference type="ChEBI" id="CHEBI:57540"/>
    </ligand>
</feature>
<evidence type="ECO:0000313" key="12">
    <source>
        <dbReference type="EMBL" id="KAK1924424.1"/>
    </source>
</evidence>
<feature type="binding site" evidence="7">
    <location>
        <position position="297"/>
    </location>
    <ligand>
        <name>NAD(+)</name>
        <dbReference type="ChEBI" id="CHEBI:57540"/>
    </ligand>
</feature>
<reference evidence="12" key="1">
    <citation type="submission" date="2023-02" db="EMBL/GenBank/DDBJ databases">
        <title>Identification and recombinant expression of a fungal hydrolase from Papiliotrema laurentii that hydrolyzes apple cutin and clears colloidal polyester polyurethane.</title>
        <authorList>
            <consortium name="DOE Joint Genome Institute"/>
            <person name="Roman V.A."/>
            <person name="Bojanowski C."/>
            <person name="Crable B.R."/>
            <person name="Wagner D.N."/>
            <person name="Hung C.S."/>
            <person name="Nadeau L.J."/>
            <person name="Schratz L."/>
            <person name="Haridas S."/>
            <person name="Pangilinan J."/>
            <person name="Lipzen A."/>
            <person name="Na H."/>
            <person name="Yan M."/>
            <person name="Ng V."/>
            <person name="Grigoriev I.V."/>
            <person name="Spatafora J.W."/>
            <person name="Barlow D."/>
            <person name="Biffinger J."/>
            <person name="Kelley-Loughnane N."/>
            <person name="Varaljay V.A."/>
            <person name="Crookes-Goodson W.J."/>
        </authorList>
    </citation>
    <scope>NUCLEOTIDE SEQUENCE</scope>
    <source>
        <strain evidence="12">5307AH</strain>
    </source>
</reference>
<dbReference type="PANTHER" id="PTHR11728:SF8">
    <property type="entry name" value="GLYCEROL-3-PHOSPHATE DEHYDROGENASE [NAD(+)]-RELATED"/>
    <property type="match status" value="1"/>
</dbReference>
<feature type="binding site" evidence="6">
    <location>
        <begin position="270"/>
        <end position="271"/>
    </location>
    <ligand>
        <name>substrate</name>
    </ligand>
</feature>
<feature type="binding site" evidence="6">
    <location>
        <position position="121"/>
    </location>
    <ligand>
        <name>substrate</name>
    </ligand>
</feature>
<feature type="binding site" evidence="7">
    <location>
        <position position="270"/>
    </location>
    <ligand>
        <name>NAD(+)</name>
        <dbReference type="ChEBI" id="CHEBI:57540"/>
    </ligand>
</feature>
<accession>A0AAD9CYN7</accession>
<name>A0AAD9CYN7_PAPLA</name>
<dbReference type="InterPro" id="IPR006168">
    <property type="entry name" value="G3P_DH_NAD-dep"/>
</dbReference>
<dbReference type="PANTHER" id="PTHR11728">
    <property type="entry name" value="GLYCEROL-3-PHOSPHATE DEHYDROGENASE"/>
    <property type="match status" value="1"/>
</dbReference>
<evidence type="ECO:0000313" key="13">
    <source>
        <dbReference type="Proteomes" id="UP001182556"/>
    </source>
</evidence>
<evidence type="ECO:0000259" key="11">
    <source>
        <dbReference type="Pfam" id="PF07479"/>
    </source>
</evidence>
<keyword evidence="3 7" id="KW-0520">NAD</keyword>
<dbReference type="Pfam" id="PF01210">
    <property type="entry name" value="NAD_Gly3P_dh_N"/>
    <property type="match status" value="1"/>
</dbReference>
<evidence type="ECO:0000256" key="1">
    <source>
        <dbReference type="ARBA" id="ARBA00011009"/>
    </source>
</evidence>
<feature type="binding site" evidence="7">
    <location>
        <begin position="10"/>
        <end position="15"/>
    </location>
    <ligand>
        <name>NAD(+)</name>
        <dbReference type="ChEBI" id="CHEBI:57540"/>
    </ligand>
</feature>
<keyword evidence="2 8" id="KW-0560">Oxidoreductase</keyword>
<feature type="binding site" evidence="7">
    <location>
        <position position="42"/>
    </location>
    <ligand>
        <name>NAD(+)</name>
        <dbReference type="ChEBI" id="CHEBI:57540"/>
    </ligand>
</feature>
<feature type="active site" description="Proton acceptor" evidence="5">
    <location>
        <position position="205"/>
    </location>
</feature>
<evidence type="ECO:0000256" key="3">
    <source>
        <dbReference type="ARBA" id="ARBA00023027"/>
    </source>
</evidence>
<dbReference type="FunFam" id="1.10.1040.10:FF:000004">
    <property type="entry name" value="Glycerol-3-phosphate dehydrogenase [NAD(+)]"/>
    <property type="match status" value="1"/>
</dbReference>
<keyword evidence="13" id="KW-1185">Reference proteome</keyword>
<evidence type="ECO:0000256" key="5">
    <source>
        <dbReference type="PIRSR" id="PIRSR000114-1"/>
    </source>
</evidence>
<proteinExistence type="inferred from homology"/>
<sequence length="343" mass="37881">MTKEKVAIIGSGNWGSAIAKIAGNNVRKHSDLFEPRTPIWVFEEEFEGKKLTEIINTEHVNKKYLPGVELPDNVVAVPDIVEAVKGATAIVFVMPHQFLAKTLEQLEGKVEKNAKAISLIKGVDVKGADIHIFADVIEERLGLSCSALSGANIADEVANDRFSETTIGYRKEEEGKMWQKLFATDNFRVNLVADVAGVSLCGALKNVVAVAAGFIDGLQYGNNSKAAIMRIGLIEMKHFCQEFFEDVKEETFLQESAGVADLITSCLGGRNRRCAEAFVTQKKPFDQLEQEMLNGQKLQGIHTAKDVHIFLKERGRLGAYPLFDKVYHICWDGLPVEKLTEGL</sequence>
<feature type="domain" description="Glycerol-3-phosphate dehydrogenase NAD-dependent N-terminal" evidence="10">
    <location>
        <begin position="5"/>
        <end position="173"/>
    </location>
</feature>
<feature type="binding site" evidence="7">
    <location>
        <position position="98"/>
    </location>
    <ligand>
        <name>NAD(+)</name>
        <dbReference type="ChEBI" id="CHEBI:57540"/>
    </ligand>
</feature>
<evidence type="ECO:0000259" key="10">
    <source>
        <dbReference type="Pfam" id="PF01210"/>
    </source>
</evidence>
<evidence type="ECO:0000256" key="2">
    <source>
        <dbReference type="ARBA" id="ARBA00023002"/>
    </source>
</evidence>
<evidence type="ECO:0000256" key="6">
    <source>
        <dbReference type="PIRSR" id="PIRSR000114-2"/>
    </source>
</evidence>
<dbReference type="InterPro" id="IPR008927">
    <property type="entry name" value="6-PGluconate_DH-like_C_sf"/>
</dbReference>
<evidence type="ECO:0000256" key="7">
    <source>
        <dbReference type="PIRSR" id="PIRSR000114-3"/>
    </source>
</evidence>
<dbReference type="EC" id="1.1.1.8" evidence="9"/>
<dbReference type="GO" id="GO:0046168">
    <property type="term" value="P:glycerol-3-phosphate catabolic process"/>
    <property type="evidence" value="ECO:0007669"/>
    <property type="project" value="UniProtKB-UniRule"/>
</dbReference>
<protein>
    <recommendedName>
        <fullName evidence="9">Glycerol-3-phosphate dehydrogenase [NAD(+)]</fullName>
        <ecNumber evidence="9">1.1.1.8</ecNumber>
    </recommendedName>
</protein>
<dbReference type="InterPro" id="IPR017751">
    <property type="entry name" value="G3P_DH_NAD-dep_euk"/>
</dbReference>
<dbReference type="NCBIfam" id="TIGR03376">
    <property type="entry name" value="glycerol3P_DH"/>
    <property type="match status" value="1"/>
</dbReference>
<dbReference type="Gene3D" id="1.10.1040.10">
    <property type="entry name" value="N-(1-d-carboxylethyl)-l-norvaline Dehydrogenase, domain 2"/>
    <property type="match status" value="1"/>
</dbReference>